<dbReference type="SFLD" id="SFLDS00029">
    <property type="entry name" value="Radical_SAM"/>
    <property type="match status" value="1"/>
</dbReference>
<dbReference type="GO" id="GO:0046872">
    <property type="term" value="F:metal ion binding"/>
    <property type="evidence" value="ECO:0007669"/>
    <property type="project" value="UniProtKB-KW"/>
</dbReference>
<name>A0A9D7SEK0_9BACT</name>
<evidence type="ECO:0000256" key="3">
    <source>
        <dbReference type="ARBA" id="ARBA00023014"/>
    </source>
</evidence>
<evidence type="ECO:0000313" key="5">
    <source>
        <dbReference type="EMBL" id="MBK9796162.1"/>
    </source>
</evidence>
<organism evidence="5 6">
    <name type="scientific">Candidatus Geothrix skivensis</name>
    <dbReference type="NCBI Taxonomy" id="2954439"/>
    <lineage>
        <taxon>Bacteria</taxon>
        <taxon>Pseudomonadati</taxon>
        <taxon>Acidobacteriota</taxon>
        <taxon>Holophagae</taxon>
        <taxon>Holophagales</taxon>
        <taxon>Holophagaceae</taxon>
        <taxon>Geothrix</taxon>
    </lineage>
</organism>
<dbReference type="EMBL" id="JADKIO010000005">
    <property type="protein sequence ID" value="MBK9796162.1"/>
    <property type="molecule type" value="Genomic_DNA"/>
</dbReference>
<dbReference type="InterPro" id="IPR040086">
    <property type="entry name" value="MJ0683-like"/>
</dbReference>
<evidence type="ECO:0000259" key="4">
    <source>
        <dbReference type="Pfam" id="PF04055"/>
    </source>
</evidence>
<gene>
    <name evidence="5" type="ORF">IPP58_06655</name>
</gene>
<evidence type="ECO:0000256" key="2">
    <source>
        <dbReference type="ARBA" id="ARBA00023004"/>
    </source>
</evidence>
<dbReference type="GO" id="GO:0051536">
    <property type="term" value="F:iron-sulfur cluster binding"/>
    <property type="evidence" value="ECO:0007669"/>
    <property type="project" value="UniProtKB-KW"/>
</dbReference>
<dbReference type="InterPro" id="IPR007197">
    <property type="entry name" value="rSAM"/>
</dbReference>
<keyword evidence="3" id="KW-0411">Iron-sulfur</keyword>
<dbReference type="Pfam" id="PF04055">
    <property type="entry name" value="Radical_SAM"/>
    <property type="match status" value="1"/>
</dbReference>
<protein>
    <submittedName>
        <fullName evidence="5">Radical SAM protein</fullName>
    </submittedName>
</protein>
<dbReference type="AlphaFoldDB" id="A0A9D7SEK0"/>
<dbReference type="InterPro" id="IPR058240">
    <property type="entry name" value="rSAM_sf"/>
</dbReference>
<evidence type="ECO:0000313" key="6">
    <source>
        <dbReference type="Proteomes" id="UP000886657"/>
    </source>
</evidence>
<keyword evidence="1" id="KW-0479">Metal-binding</keyword>
<feature type="domain" description="Radical SAM core" evidence="4">
    <location>
        <begin position="43"/>
        <end position="197"/>
    </location>
</feature>
<dbReference type="PANTHER" id="PTHR43432">
    <property type="entry name" value="SLR0285 PROTEIN"/>
    <property type="match status" value="1"/>
</dbReference>
<dbReference type="GO" id="GO:0003824">
    <property type="term" value="F:catalytic activity"/>
    <property type="evidence" value="ECO:0007669"/>
    <property type="project" value="InterPro"/>
</dbReference>
<dbReference type="Gene3D" id="3.80.30.30">
    <property type="match status" value="1"/>
</dbReference>
<evidence type="ECO:0000256" key="1">
    <source>
        <dbReference type="ARBA" id="ARBA00022723"/>
    </source>
</evidence>
<reference evidence="5" key="1">
    <citation type="submission" date="2020-10" db="EMBL/GenBank/DDBJ databases">
        <title>Connecting structure to function with the recovery of over 1000 high-quality activated sludge metagenome-assembled genomes encoding full-length rRNA genes using long-read sequencing.</title>
        <authorList>
            <person name="Singleton C.M."/>
            <person name="Petriglieri F."/>
            <person name="Kristensen J.M."/>
            <person name="Kirkegaard R.H."/>
            <person name="Michaelsen T.Y."/>
            <person name="Andersen M.H."/>
            <person name="Karst S.M."/>
            <person name="Dueholm M.S."/>
            <person name="Nielsen P.H."/>
            <person name="Albertsen M."/>
        </authorList>
    </citation>
    <scope>NUCLEOTIDE SEQUENCE</scope>
    <source>
        <strain evidence="5">Skiv_18-Q3-R9-52_MAXAC.067</strain>
    </source>
</reference>
<dbReference type="CDD" id="cd01335">
    <property type="entry name" value="Radical_SAM"/>
    <property type="match status" value="1"/>
</dbReference>
<proteinExistence type="predicted"/>
<comment type="caution">
    <text evidence="5">The sequence shown here is derived from an EMBL/GenBank/DDBJ whole genome shotgun (WGS) entry which is preliminary data.</text>
</comment>
<dbReference type="PANTHER" id="PTHR43432:SF3">
    <property type="entry name" value="SLR0285 PROTEIN"/>
    <property type="match status" value="1"/>
</dbReference>
<sequence>MTPLPLPSDPPALFKDLQVEPEEARSILRPQKDERYGFGFALSPYRGCGHGCRYCYVREYPNALHKPDDWGGWVSPKLNAPELLWSQRHKLHEARVFMASATDPYQPLERQYRLSRRCLEVLLLCPTTEVIVHTRSPLVLQDLELLKAFGDRLSIGLSIPTDDDTVRQVVEPHAPAIPSRWAAAERLAAAGIQVTIGVAPLLAVHDARAFAQRARSSGASNAWVGGLRLLKQDPFYKLLADHGWLKVLAPDYKEGIRAAFQEAFPQRRPKREVKAPVAAAGVAVMSSQPGLFDRVG</sequence>
<accession>A0A9D7SEK0</accession>
<dbReference type="SFLD" id="SFLDG01084">
    <property type="entry name" value="Uncharacterised_Radical_SAM_Su"/>
    <property type="match status" value="1"/>
</dbReference>
<dbReference type="SUPFAM" id="SSF102114">
    <property type="entry name" value="Radical SAM enzymes"/>
    <property type="match status" value="1"/>
</dbReference>
<dbReference type="Proteomes" id="UP000886657">
    <property type="component" value="Unassembled WGS sequence"/>
</dbReference>
<keyword evidence="2" id="KW-0408">Iron</keyword>